<evidence type="ECO:0000313" key="3">
    <source>
        <dbReference type="Proteomes" id="UP001159363"/>
    </source>
</evidence>
<feature type="compositionally biased region" description="Basic and acidic residues" evidence="1">
    <location>
        <begin position="486"/>
        <end position="500"/>
    </location>
</feature>
<comment type="caution">
    <text evidence="2">The sequence shown here is derived from an EMBL/GenBank/DDBJ whole genome shotgun (WGS) entry which is preliminary data.</text>
</comment>
<name>A0ABQ9GYJ7_9NEOP</name>
<gene>
    <name evidence="2" type="ORF">PR048_021562</name>
</gene>
<evidence type="ECO:0000256" key="1">
    <source>
        <dbReference type="SAM" id="MobiDB-lite"/>
    </source>
</evidence>
<evidence type="ECO:0000313" key="2">
    <source>
        <dbReference type="EMBL" id="KAJ8877110.1"/>
    </source>
</evidence>
<feature type="region of interest" description="Disordered" evidence="1">
    <location>
        <begin position="455"/>
        <end position="500"/>
    </location>
</feature>
<dbReference type="EMBL" id="JARBHB010000008">
    <property type="protein sequence ID" value="KAJ8877110.1"/>
    <property type="molecule type" value="Genomic_DNA"/>
</dbReference>
<organism evidence="2 3">
    <name type="scientific">Dryococelus australis</name>
    <dbReference type="NCBI Taxonomy" id="614101"/>
    <lineage>
        <taxon>Eukaryota</taxon>
        <taxon>Metazoa</taxon>
        <taxon>Ecdysozoa</taxon>
        <taxon>Arthropoda</taxon>
        <taxon>Hexapoda</taxon>
        <taxon>Insecta</taxon>
        <taxon>Pterygota</taxon>
        <taxon>Neoptera</taxon>
        <taxon>Polyneoptera</taxon>
        <taxon>Phasmatodea</taxon>
        <taxon>Verophasmatodea</taxon>
        <taxon>Anareolatae</taxon>
        <taxon>Phasmatidae</taxon>
        <taxon>Eurycanthinae</taxon>
        <taxon>Dryococelus</taxon>
    </lineage>
</organism>
<proteinExistence type="predicted"/>
<protein>
    <submittedName>
        <fullName evidence="2">Uncharacterized protein</fullName>
    </submittedName>
</protein>
<reference evidence="2 3" key="1">
    <citation type="submission" date="2023-02" db="EMBL/GenBank/DDBJ databases">
        <title>LHISI_Scaffold_Assembly.</title>
        <authorList>
            <person name="Stuart O.P."/>
            <person name="Cleave R."/>
            <person name="Magrath M.J.L."/>
            <person name="Mikheyev A.S."/>
        </authorList>
    </citation>
    <scope>NUCLEOTIDE SEQUENCE [LARGE SCALE GENOMIC DNA]</scope>
    <source>
        <strain evidence="2">Daus_M_001</strain>
        <tissue evidence="2">Leg muscle</tissue>
    </source>
</reference>
<sequence>MVVSLTWAFTKFSDWPREPPGPDLASHWHVAKGSVFAGLPTLIDERRSNISLAVLCASILELCHVGWSIISRALAFWQRFVADKAASQITESSANGKERRLRLAHPSTFFVVFRNGSSSVVTDSQQSVVSVSRPSVGGHVLFSQSQTRNPKYGATVAERLDGSLPTKANRAQSPAGYSRIFASGNRVGRCRWSAGFLGDLPFHPLFHSGAAPYIASPSSALNTSMQRAAQLKWNLKKDDTPCPMFARRLARALVARRATLVHEVRAFICNSATCIARNPLIVRTGRRDVRDTELVCFRPAAPRCVTQHGTGESGAASPLGEMSRLSRAGGFLHSHELPFSAQASLQHYLILCLVPRSTRGYKRRLPGNLFPCRDGKEKMKTAKLVTESSEAASRLDITHDGTHFPSAGNWRLTEVLSLVVCFLFVRKLDPTSRDPFVSLLACRCTMMRIATEKSGHNEARSRGFHKSGKPGKRENVREFQTSQPNREAEDVARNREESHIASKRPATTFVMLVALREDGEGAGQCRGALRHTRRSLRCMAAWARVCRHTRRRNCTDCCFVDRKAPSSLLRARPQKKKRFGRLLTSRSSEPMRVLEVSMEQRRNERAEETARAWLATPSQRRRRLAGPCAPADIRDFVFPSNAAQLRTDVIGDVASCSEKRGNEEGVSDGLYHRRREDVDRSRWLRTTNLHVPTLNCFSANTSSENGVLWILVYGLYCSKERTLAFAWSDPGKSLETEDRVAGPGLKPSSSLNASHKFKHCAIPLGQSSSEGSPPLRHLARYGGNVRLS</sequence>
<keyword evidence="3" id="KW-1185">Reference proteome</keyword>
<accession>A0ABQ9GYJ7</accession>
<dbReference type="Proteomes" id="UP001159363">
    <property type="component" value="Chromosome 7"/>
</dbReference>